<dbReference type="AlphaFoldDB" id="A0A0P0WBG5"/>
<evidence type="ECO:0000256" key="1">
    <source>
        <dbReference type="SAM" id="MobiDB-lite"/>
    </source>
</evidence>
<feature type="compositionally biased region" description="Low complexity" evidence="1">
    <location>
        <begin position="26"/>
        <end position="38"/>
    </location>
</feature>
<reference evidence="3" key="2">
    <citation type="journal article" date="2008" name="Nucleic Acids Res.">
        <title>The rice annotation project database (RAP-DB): 2008 update.</title>
        <authorList>
            <consortium name="The rice annotation project (RAP)"/>
        </authorList>
    </citation>
    <scope>GENOME REANNOTATION</scope>
    <source>
        <strain evidence="3">cv. Nipponbare</strain>
    </source>
</reference>
<dbReference type="EMBL" id="AL606595">
    <property type="protein sequence ID" value="CAE05862.3"/>
    <property type="molecule type" value="Genomic_DNA"/>
</dbReference>
<dbReference type="Proteomes" id="UP000000763">
    <property type="component" value="Chromosome 4"/>
</dbReference>
<feature type="region of interest" description="Disordered" evidence="1">
    <location>
        <begin position="1"/>
        <end position="52"/>
    </location>
</feature>
<accession>A0A0P0WBG5</accession>
<proteinExistence type="predicted"/>
<gene>
    <name evidence="2" type="primary">OSJNBa0044K18.4</name>
</gene>
<evidence type="ECO:0000313" key="3">
    <source>
        <dbReference type="Proteomes" id="UP000000763"/>
    </source>
</evidence>
<evidence type="ECO:0000313" key="2">
    <source>
        <dbReference type="EMBL" id="CAE05862.3"/>
    </source>
</evidence>
<sequence>MEAQEVGIKAVPANRSNNGAVSRVCPSLQSTPSPSSSPARGDASPQRGSLPVPCPKLMKLHGPLLGIVTLCEGAVRAELADIFGFGRGETTLQCGALAVALQRSSSRDAVT</sequence>
<reference evidence="3" key="1">
    <citation type="journal article" date="2005" name="Nature">
        <title>The map-based sequence of the rice genome.</title>
        <authorList>
            <consortium name="International rice genome sequencing project (IRGSP)"/>
            <person name="Matsumoto T."/>
            <person name="Wu J."/>
            <person name="Kanamori H."/>
            <person name="Katayose Y."/>
            <person name="Fujisawa M."/>
            <person name="Namiki N."/>
            <person name="Mizuno H."/>
            <person name="Yamamoto K."/>
            <person name="Antonio B.A."/>
            <person name="Baba T."/>
            <person name="Sakata K."/>
            <person name="Nagamura Y."/>
            <person name="Aoki H."/>
            <person name="Arikawa K."/>
            <person name="Arita K."/>
            <person name="Bito T."/>
            <person name="Chiden Y."/>
            <person name="Fujitsuka N."/>
            <person name="Fukunaka R."/>
            <person name="Hamada M."/>
            <person name="Harada C."/>
            <person name="Hayashi A."/>
            <person name="Hijishita S."/>
            <person name="Honda M."/>
            <person name="Hosokawa S."/>
            <person name="Ichikawa Y."/>
            <person name="Idonuma A."/>
            <person name="Iijima M."/>
            <person name="Ikeda M."/>
            <person name="Ikeno M."/>
            <person name="Ito K."/>
            <person name="Ito S."/>
            <person name="Ito T."/>
            <person name="Ito Y."/>
            <person name="Ito Y."/>
            <person name="Iwabuchi A."/>
            <person name="Kamiya K."/>
            <person name="Karasawa W."/>
            <person name="Kurita K."/>
            <person name="Katagiri S."/>
            <person name="Kikuta A."/>
            <person name="Kobayashi H."/>
            <person name="Kobayashi N."/>
            <person name="Machita K."/>
            <person name="Maehara T."/>
            <person name="Masukawa M."/>
            <person name="Mizubayashi T."/>
            <person name="Mukai Y."/>
            <person name="Nagasaki H."/>
            <person name="Nagata Y."/>
            <person name="Naito S."/>
            <person name="Nakashima M."/>
            <person name="Nakama Y."/>
            <person name="Nakamichi Y."/>
            <person name="Nakamura M."/>
            <person name="Meguro A."/>
            <person name="Negishi M."/>
            <person name="Ohta I."/>
            <person name="Ohta T."/>
            <person name="Okamoto M."/>
            <person name="Ono N."/>
            <person name="Saji S."/>
            <person name="Sakaguchi M."/>
            <person name="Sakai K."/>
            <person name="Shibata M."/>
            <person name="Shimokawa T."/>
            <person name="Song J."/>
            <person name="Takazaki Y."/>
            <person name="Terasawa K."/>
            <person name="Tsugane M."/>
            <person name="Tsuji K."/>
            <person name="Ueda S."/>
            <person name="Waki K."/>
            <person name="Yamagata H."/>
            <person name="Yamamoto M."/>
            <person name="Yamamoto S."/>
            <person name="Yamane H."/>
            <person name="Yoshiki S."/>
            <person name="Yoshihara R."/>
            <person name="Yukawa K."/>
            <person name="Zhong H."/>
            <person name="Yano M."/>
            <person name="Yuan Q."/>
            <person name="Ouyang S."/>
            <person name="Liu J."/>
            <person name="Jones K.M."/>
            <person name="Gansberger K."/>
            <person name="Moffat K."/>
            <person name="Hill J."/>
            <person name="Bera J."/>
            <person name="Fadrosh D."/>
            <person name="Jin S."/>
            <person name="Johri S."/>
            <person name="Kim M."/>
            <person name="Overton L."/>
            <person name="Reardon M."/>
            <person name="Tsitrin T."/>
            <person name="Vuong H."/>
            <person name="Weaver B."/>
            <person name="Ciecko A."/>
            <person name="Tallon L."/>
            <person name="Jackson J."/>
            <person name="Pai G."/>
            <person name="Aken S.V."/>
            <person name="Utterback T."/>
            <person name="Reidmuller S."/>
            <person name="Feldblyum T."/>
            <person name="Hsiao J."/>
            <person name="Zismann V."/>
            <person name="Iobst S."/>
            <person name="de Vazeille A.R."/>
            <person name="Buell C.R."/>
            <person name="Ying K."/>
            <person name="Li Y."/>
            <person name="Lu T."/>
            <person name="Huang Y."/>
            <person name="Zhao Q."/>
            <person name="Feng Q."/>
            <person name="Zhang L."/>
            <person name="Zhu J."/>
            <person name="Weng Q."/>
            <person name="Mu J."/>
            <person name="Lu Y."/>
            <person name="Fan D."/>
            <person name="Liu Y."/>
            <person name="Guan J."/>
            <person name="Zhang Y."/>
            <person name="Yu S."/>
            <person name="Liu X."/>
            <person name="Zhang Y."/>
            <person name="Hong G."/>
            <person name="Han B."/>
            <person name="Choisne N."/>
            <person name="Demange N."/>
            <person name="Orjeda G."/>
            <person name="Samain S."/>
            <person name="Cattolico L."/>
            <person name="Pelletier E."/>
            <person name="Couloux A."/>
            <person name="Segurens B."/>
            <person name="Wincker P."/>
            <person name="D'Hont A."/>
            <person name="Scarpelli C."/>
            <person name="Weissenbach J."/>
            <person name="Salanoubat M."/>
            <person name="Quetier F."/>
            <person name="Yu Y."/>
            <person name="Kim H.R."/>
            <person name="Rambo T."/>
            <person name="Currie J."/>
            <person name="Collura K."/>
            <person name="Luo M."/>
            <person name="Yang T."/>
            <person name="Ammiraju J.S.S."/>
            <person name="Engler F."/>
            <person name="Soderlund C."/>
            <person name="Wing R.A."/>
            <person name="Palmer L.E."/>
            <person name="de la Bastide M."/>
            <person name="Spiegel L."/>
            <person name="Nascimento L."/>
            <person name="Zutavern T."/>
            <person name="O'Shaughnessy A."/>
            <person name="Dike S."/>
            <person name="Dedhia N."/>
            <person name="Preston R."/>
            <person name="Balija V."/>
            <person name="McCombie W.R."/>
            <person name="Chow T."/>
            <person name="Chen H."/>
            <person name="Chung M."/>
            <person name="Chen C."/>
            <person name="Shaw J."/>
            <person name="Wu H."/>
            <person name="Hsiao K."/>
            <person name="Chao Y."/>
            <person name="Chu M."/>
            <person name="Cheng C."/>
            <person name="Hour A."/>
            <person name="Lee P."/>
            <person name="Lin S."/>
            <person name="Lin Y."/>
            <person name="Liou J."/>
            <person name="Liu S."/>
            <person name="Hsing Y."/>
            <person name="Raghuvanshi S."/>
            <person name="Mohanty A."/>
            <person name="Bharti A.K."/>
            <person name="Gaur A."/>
            <person name="Gupta V."/>
            <person name="Kumar D."/>
            <person name="Ravi V."/>
            <person name="Vij S."/>
            <person name="Kapur A."/>
            <person name="Khurana P."/>
            <person name="Khurana P."/>
            <person name="Khurana J.P."/>
            <person name="Tyagi A.K."/>
            <person name="Gaikwad K."/>
            <person name="Singh A."/>
            <person name="Dalal V."/>
            <person name="Srivastava S."/>
            <person name="Dixit A."/>
            <person name="Pal A.K."/>
            <person name="Ghazi I.A."/>
            <person name="Yadav M."/>
            <person name="Pandit A."/>
            <person name="Bhargava A."/>
            <person name="Sureshbabu K."/>
            <person name="Batra K."/>
            <person name="Sharma T.R."/>
            <person name="Mohapatra T."/>
            <person name="Singh N.K."/>
            <person name="Messing J."/>
            <person name="Nelson A.B."/>
            <person name="Fuks G."/>
            <person name="Kavchok S."/>
            <person name="Keizer G."/>
            <person name="Linton E."/>
            <person name="Llaca V."/>
            <person name="Song R."/>
            <person name="Tanyolac B."/>
            <person name="Young S."/>
            <person name="Ho-Il K."/>
            <person name="Hahn J.H."/>
            <person name="Sangsakoo G."/>
            <person name="Vanavichit A."/>
            <person name="de Mattos Luiz.A.T."/>
            <person name="Zimmer P.D."/>
            <person name="Malone G."/>
            <person name="Dellagostin O."/>
            <person name="de Oliveira A.C."/>
            <person name="Bevan M."/>
            <person name="Bancroft I."/>
            <person name="Minx P."/>
            <person name="Cordum H."/>
            <person name="Wilson R."/>
            <person name="Cheng Z."/>
            <person name="Jin W."/>
            <person name="Jiang J."/>
            <person name="Leong S.A."/>
            <person name="Iwama H."/>
            <person name="Gojobori T."/>
            <person name="Itoh T."/>
            <person name="Niimura Y."/>
            <person name="Fujii Y."/>
            <person name="Habara T."/>
            <person name="Sakai H."/>
            <person name="Sato Y."/>
            <person name="Wilson G."/>
            <person name="Kumar K."/>
            <person name="McCouch S."/>
            <person name="Juretic N."/>
            <person name="Hoen D."/>
            <person name="Wright S."/>
            <person name="Bruskiewich R."/>
            <person name="Bureau T."/>
            <person name="Miyao A."/>
            <person name="Hirochika H."/>
            <person name="Nishikawa T."/>
            <person name="Kadowaki K."/>
            <person name="Sugiura M."/>
            <person name="Burr B."/>
            <person name="Sasaki T."/>
        </authorList>
    </citation>
    <scope>NUCLEOTIDE SEQUENCE [LARGE SCALE GENOMIC DNA]</scope>
    <source>
        <strain evidence="3">cv. Nipponbare</strain>
    </source>
</reference>
<protein>
    <submittedName>
        <fullName evidence="2">OSJNBa0044K18.4 protein</fullName>
    </submittedName>
</protein>
<organism evidence="2 3">
    <name type="scientific">Oryza sativa subsp. japonica</name>
    <name type="common">Rice</name>
    <dbReference type="NCBI Taxonomy" id="39947"/>
    <lineage>
        <taxon>Eukaryota</taxon>
        <taxon>Viridiplantae</taxon>
        <taxon>Streptophyta</taxon>
        <taxon>Embryophyta</taxon>
        <taxon>Tracheophyta</taxon>
        <taxon>Spermatophyta</taxon>
        <taxon>Magnoliopsida</taxon>
        <taxon>Liliopsida</taxon>
        <taxon>Poales</taxon>
        <taxon>Poaceae</taxon>
        <taxon>BOP clade</taxon>
        <taxon>Oryzoideae</taxon>
        <taxon>Oryzeae</taxon>
        <taxon>Oryzinae</taxon>
        <taxon>Oryza</taxon>
        <taxon>Oryza sativa</taxon>
    </lineage>
</organism>
<name>A0A0P0WBG5_ORYSJ</name>